<proteinExistence type="predicted"/>
<gene>
    <name evidence="1" type="ORF">B1B_08071</name>
</gene>
<reference evidence="1" key="2">
    <citation type="journal article" date="2014" name="ISME J.">
        <title>Microbial stratification in low pH oxic and suboxic macroscopic growths along an acid mine drainage.</title>
        <authorList>
            <person name="Mendez-Garcia C."/>
            <person name="Mesa V."/>
            <person name="Sprenger R.R."/>
            <person name="Richter M."/>
            <person name="Diez M.S."/>
            <person name="Solano J."/>
            <person name="Bargiela R."/>
            <person name="Golyshina O.V."/>
            <person name="Manteca A."/>
            <person name="Ramos J.L."/>
            <person name="Gallego J.R."/>
            <person name="Llorente I."/>
            <person name="Martins Dos Santos V.A."/>
            <person name="Jensen O.N."/>
            <person name="Pelaez A.I."/>
            <person name="Sanchez J."/>
            <person name="Ferrer M."/>
        </authorList>
    </citation>
    <scope>NUCLEOTIDE SEQUENCE</scope>
</reference>
<feature type="non-terminal residue" evidence="1">
    <location>
        <position position="1"/>
    </location>
</feature>
<comment type="caution">
    <text evidence="1">The sequence shown here is derived from an EMBL/GenBank/DDBJ whole genome shotgun (WGS) entry which is preliminary data.</text>
</comment>
<feature type="non-terminal residue" evidence="1">
    <location>
        <position position="164"/>
    </location>
</feature>
<dbReference type="EMBL" id="AUZY01005220">
    <property type="protein sequence ID" value="EQD59740.1"/>
    <property type="molecule type" value="Genomic_DNA"/>
</dbReference>
<reference evidence="1" key="1">
    <citation type="submission" date="2013-08" db="EMBL/GenBank/DDBJ databases">
        <authorList>
            <person name="Mendez C."/>
            <person name="Richter M."/>
            <person name="Ferrer M."/>
            <person name="Sanchez J."/>
        </authorList>
    </citation>
    <scope>NUCLEOTIDE SEQUENCE</scope>
</reference>
<protein>
    <submittedName>
        <fullName evidence="1">Uncharacterized protein</fullName>
    </submittedName>
</protein>
<evidence type="ECO:0000313" key="1">
    <source>
        <dbReference type="EMBL" id="EQD59740.1"/>
    </source>
</evidence>
<name>T1C0R7_9ZZZZ</name>
<dbReference type="AlphaFoldDB" id="T1C0R7"/>
<accession>T1C0R7</accession>
<organism evidence="1">
    <name type="scientific">mine drainage metagenome</name>
    <dbReference type="NCBI Taxonomy" id="410659"/>
    <lineage>
        <taxon>unclassified sequences</taxon>
        <taxon>metagenomes</taxon>
        <taxon>ecological metagenomes</taxon>
    </lineage>
</organism>
<sequence>PRDSGWSEDNLAWLVARVGPVGTVGFSHHLGCSERVARRRGGVLQASRVLFPTSNMVIAYKLLFGIYSGIVPDGIDDLVTEDIDWAGDSTILLSYVKGRTGPESLTLPRRAVRLLEQWLGHSALLRSHVDPAHRRQLWLGLNRAGGTQFSAKGGGAGRVAIRRW</sequence>